<dbReference type="SUPFAM" id="SSF52540">
    <property type="entry name" value="P-loop containing nucleoside triphosphate hydrolases"/>
    <property type="match status" value="1"/>
</dbReference>
<dbReference type="Proteomes" id="UP000243799">
    <property type="component" value="Unassembled WGS sequence"/>
</dbReference>
<feature type="domain" description="OmpR/PhoB-type" evidence="6">
    <location>
        <begin position="1"/>
        <end position="102"/>
    </location>
</feature>
<organism evidence="7 8">
    <name type="scientific">Amycolatopsis marina</name>
    <dbReference type="NCBI Taxonomy" id="490629"/>
    <lineage>
        <taxon>Bacteria</taxon>
        <taxon>Bacillati</taxon>
        <taxon>Actinomycetota</taxon>
        <taxon>Actinomycetes</taxon>
        <taxon>Pseudonocardiales</taxon>
        <taxon>Pseudonocardiaceae</taxon>
        <taxon>Amycolatopsis</taxon>
    </lineage>
</organism>
<dbReference type="PANTHER" id="PTHR35807">
    <property type="entry name" value="TRANSCRIPTIONAL REGULATOR REDD-RELATED"/>
    <property type="match status" value="1"/>
</dbReference>
<protein>
    <submittedName>
        <fullName evidence="7">DNA-binding transcriptional activator of the SARP family</fullName>
    </submittedName>
</protein>
<dbReference type="InterPro" id="IPR051677">
    <property type="entry name" value="AfsR-DnrI-RedD_regulator"/>
</dbReference>
<dbReference type="InterPro" id="IPR036388">
    <property type="entry name" value="WH-like_DNA-bd_sf"/>
</dbReference>
<evidence type="ECO:0000313" key="7">
    <source>
        <dbReference type="EMBL" id="SFB64821.1"/>
    </source>
</evidence>
<evidence type="ECO:0000313" key="8">
    <source>
        <dbReference type="Proteomes" id="UP000243799"/>
    </source>
</evidence>
<keyword evidence="2" id="KW-0805">Transcription regulation</keyword>
<dbReference type="STRING" id="490629.SAMN05216266_14810"/>
<dbReference type="AlphaFoldDB" id="A0A1I1CQ94"/>
<dbReference type="SUPFAM" id="SSF48452">
    <property type="entry name" value="TPR-like"/>
    <property type="match status" value="1"/>
</dbReference>
<keyword evidence="4" id="KW-0804">Transcription</keyword>
<evidence type="ECO:0000256" key="4">
    <source>
        <dbReference type="ARBA" id="ARBA00023163"/>
    </source>
</evidence>
<keyword evidence="8" id="KW-1185">Reference proteome</keyword>
<sequence>MPVRVSVFGALRLVRDGEQVTPSQPKLRQLIALLAVNEGEVVRLESITAELWDETPSDKRIRIIQTYISQLRRILFSPGANRPIGTTGALEHLAKVGYRLVLSSDDHLDLREFHHFRTAGDDNIAALRAATDLSRGCALADVALGPELREHRARLDANRTAVFEEYLRQQLRAGRPGAVLEQAERIRAEDPRHEELYASLVLALGASGRRADAVELFHTLRGRRVRDTGIEPGAALRSAFEQVLADTANEHREQTVISEPPARPAAPAQVPQNDPGFLGFAAELEAASAALTGLRRSRPAVLAVVGAPGAGTTTFCTRLANGVSAHFPDGQLFADLAVVAPQDALAGFINAVRPGAHVPADRHERVRLFRECTTGKRILVVLDHVRCGLDVPMLQPGSAGGAMLLGCSARIGIDTVTSAMDLPRMSESELLLLLTRRIGRARVERERAIAHDLVTWCSGHPLGVALIASLVRTRPHWSLGRLLRRLAHEPSPQTLAAGGFDIVASVRQRTDLLDSAEMAWLGAFARAEPGPDPVPVTWAADVLRTPVHTAERMLERLVEVRLADPHAPARGGPGGRYRYRLDPLYQLAVLDIAGRQENRLATAQQTAS</sequence>
<dbReference type="RefSeq" id="WP_177242899.1">
    <property type="nucleotide sequence ID" value="NZ_FOKG01000048.1"/>
</dbReference>
<dbReference type="GO" id="GO:0003677">
    <property type="term" value="F:DNA binding"/>
    <property type="evidence" value="ECO:0007669"/>
    <property type="project" value="UniProtKB-UniRule"/>
</dbReference>
<dbReference type="InterPro" id="IPR016032">
    <property type="entry name" value="Sig_transdc_resp-reg_C-effctor"/>
</dbReference>
<evidence type="ECO:0000256" key="1">
    <source>
        <dbReference type="ARBA" id="ARBA00005820"/>
    </source>
</evidence>
<reference evidence="8" key="1">
    <citation type="submission" date="2016-10" db="EMBL/GenBank/DDBJ databases">
        <authorList>
            <person name="Varghese N."/>
            <person name="Submissions S."/>
        </authorList>
    </citation>
    <scope>NUCLEOTIDE SEQUENCE [LARGE SCALE GENOMIC DNA]</scope>
    <source>
        <strain evidence="8">CGMCC 4.3568</strain>
    </source>
</reference>
<dbReference type="GO" id="GO:0000160">
    <property type="term" value="P:phosphorelay signal transduction system"/>
    <property type="evidence" value="ECO:0007669"/>
    <property type="project" value="InterPro"/>
</dbReference>
<dbReference type="InterPro" id="IPR005158">
    <property type="entry name" value="BTAD"/>
</dbReference>
<dbReference type="Gene3D" id="1.25.40.10">
    <property type="entry name" value="Tetratricopeptide repeat domain"/>
    <property type="match status" value="1"/>
</dbReference>
<dbReference type="EMBL" id="FOKG01000048">
    <property type="protein sequence ID" value="SFB64821.1"/>
    <property type="molecule type" value="Genomic_DNA"/>
</dbReference>
<dbReference type="PANTHER" id="PTHR35807:SF1">
    <property type="entry name" value="TRANSCRIPTIONAL REGULATOR REDD"/>
    <property type="match status" value="1"/>
</dbReference>
<comment type="similarity">
    <text evidence="1">Belongs to the AfsR/DnrI/RedD regulatory family.</text>
</comment>
<dbReference type="PRINTS" id="PR00364">
    <property type="entry name" value="DISEASERSIST"/>
</dbReference>
<dbReference type="Pfam" id="PF00486">
    <property type="entry name" value="Trans_reg_C"/>
    <property type="match status" value="1"/>
</dbReference>
<dbReference type="Gene3D" id="3.40.50.300">
    <property type="entry name" value="P-loop containing nucleotide triphosphate hydrolases"/>
    <property type="match status" value="1"/>
</dbReference>
<dbReference type="Gene3D" id="1.10.10.10">
    <property type="entry name" value="Winged helix-like DNA-binding domain superfamily/Winged helix DNA-binding domain"/>
    <property type="match status" value="1"/>
</dbReference>
<dbReference type="SUPFAM" id="SSF46894">
    <property type="entry name" value="C-terminal effector domain of the bipartite response regulators"/>
    <property type="match status" value="1"/>
</dbReference>
<dbReference type="SMART" id="SM01043">
    <property type="entry name" value="BTAD"/>
    <property type="match status" value="1"/>
</dbReference>
<name>A0A1I1CQ94_9PSEU</name>
<dbReference type="InterPro" id="IPR011990">
    <property type="entry name" value="TPR-like_helical_dom_sf"/>
</dbReference>
<evidence type="ECO:0000256" key="3">
    <source>
        <dbReference type="ARBA" id="ARBA00023125"/>
    </source>
</evidence>
<proteinExistence type="inferred from homology"/>
<dbReference type="InterPro" id="IPR027417">
    <property type="entry name" value="P-loop_NTPase"/>
</dbReference>
<gene>
    <name evidence="7" type="ORF">SAMN05216266_14810</name>
</gene>
<dbReference type="CDD" id="cd15831">
    <property type="entry name" value="BTAD"/>
    <property type="match status" value="1"/>
</dbReference>
<dbReference type="SMART" id="SM00862">
    <property type="entry name" value="Trans_reg_C"/>
    <property type="match status" value="1"/>
</dbReference>
<dbReference type="Pfam" id="PF03704">
    <property type="entry name" value="BTAD"/>
    <property type="match status" value="1"/>
</dbReference>
<feature type="DNA-binding region" description="OmpR/PhoB-type" evidence="5">
    <location>
        <begin position="1"/>
        <end position="102"/>
    </location>
</feature>
<evidence type="ECO:0000256" key="5">
    <source>
        <dbReference type="PROSITE-ProRule" id="PRU01091"/>
    </source>
</evidence>
<dbReference type="InterPro" id="IPR001867">
    <property type="entry name" value="OmpR/PhoB-type_DNA-bd"/>
</dbReference>
<accession>A0A1I1CQ94</accession>
<dbReference type="PROSITE" id="PS51755">
    <property type="entry name" value="OMPR_PHOB"/>
    <property type="match status" value="1"/>
</dbReference>
<evidence type="ECO:0000259" key="6">
    <source>
        <dbReference type="PROSITE" id="PS51755"/>
    </source>
</evidence>
<evidence type="ECO:0000256" key="2">
    <source>
        <dbReference type="ARBA" id="ARBA00023015"/>
    </source>
</evidence>
<dbReference type="GO" id="GO:0006355">
    <property type="term" value="P:regulation of DNA-templated transcription"/>
    <property type="evidence" value="ECO:0007669"/>
    <property type="project" value="InterPro"/>
</dbReference>
<keyword evidence="3 5" id="KW-0238">DNA-binding</keyword>